<reference evidence="1 2" key="1">
    <citation type="journal article" date="2020" name="Appl. Environ. Microbiol.">
        <title>Genomic Characteristics of a Novel Species of Ammonia-Oxidizing Archaea from the Jiulong River Estuary.</title>
        <authorList>
            <person name="Zou D."/>
            <person name="Wan R."/>
            <person name="Han L."/>
            <person name="Xu M.N."/>
            <person name="Liu Y."/>
            <person name="Liu H."/>
            <person name="Kao S.J."/>
            <person name="Li M."/>
        </authorList>
    </citation>
    <scope>NUCLEOTIDE SEQUENCE [LARGE SCALE GENOMIC DNA]</scope>
    <source>
        <strain evidence="1">W1bin1</strain>
    </source>
</reference>
<protein>
    <submittedName>
        <fullName evidence="1">Uncharacterized protein</fullName>
    </submittedName>
</protein>
<name>A0AC60VXC9_9ARCH</name>
<organism evidence="1 2">
    <name type="scientific">Candidatus Nitrosomaritimum aestuariumsis</name>
    <dbReference type="NCBI Taxonomy" id="3342354"/>
    <lineage>
        <taxon>Archaea</taxon>
        <taxon>Nitrososphaerota</taxon>
        <taxon>Nitrososphaeria</taxon>
        <taxon>Nitrosopumilales</taxon>
        <taxon>Nitrosopumilaceae</taxon>
        <taxon>Candidatus Nitrosomaritimum</taxon>
    </lineage>
</organism>
<sequence length="99" mass="10305">MIFLFASLAISIGLQMILPFPYGLAAALGIFIVFPLLLRRRAMSRMGGYSDSGSGGGGGFFGSSSGSSAKVKYVCLVCNNKHGGGACPRCGSKMQRADF</sequence>
<gene>
    <name evidence="1" type="ORF">H2B03_02695</name>
</gene>
<accession>A0AC60VXC9</accession>
<proteinExistence type="predicted"/>
<dbReference type="Proteomes" id="UP000559653">
    <property type="component" value="Unassembled WGS sequence"/>
</dbReference>
<dbReference type="EMBL" id="JACEMZ010000009">
    <property type="protein sequence ID" value="MBA4452069.1"/>
    <property type="molecule type" value="Genomic_DNA"/>
</dbReference>
<evidence type="ECO:0000313" key="2">
    <source>
        <dbReference type="Proteomes" id="UP000559653"/>
    </source>
</evidence>
<comment type="caution">
    <text evidence="1">The sequence shown here is derived from an EMBL/GenBank/DDBJ whole genome shotgun (WGS) entry which is preliminary data.</text>
</comment>
<evidence type="ECO:0000313" key="1">
    <source>
        <dbReference type="EMBL" id="MBA4452069.1"/>
    </source>
</evidence>